<dbReference type="PANTHER" id="PTHR46564">
    <property type="entry name" value="TRANSPOSASE"/>
    <property type="match status" value="1"/>
</dbReference>
<keyword evidence="4" id="KW-1185">Reference proteome</keyword>
<dbReference type="PANTHER" id="PTHR46564:SF1">
    <property type="entry name" value="TRANSPOSASE"/>
    <property type="match status" value="1"/>
</dbReference>
<protein>
    <submittedName>
        <fullName evidence="3">Transposase, IS630 family</fullName>
    </submittedName>
</protein>
<dbReference type="Pfam" id="PF13358">
    <property type="entry name" value="DDE_3"/>
    <property type="match status" value="1"/>
</dbReference>
<feature type="domain" description="Tc1-like transposase DDE" evidence="2">
    <location>
        <begin position="191"/>
        <end position="335"/>
    </location>
</feature>
<dbReference type="InterPro" id="IPR012337">
    <property type="entry name" value="RNaseH-like_sf"/>
</dbReference>
<dbReference type="Proteomes" id="UP000002402">
    <property type="component" value="Chromosome"/>
</dbReference>
<sequence length="365" mass="41338">MRRRPGIRKAPPRDKGSPRLSRLQRRSLIRWGERSGCPLTLRRCMAVVGVSRGESCRQVARALACATSTVVSAVNRYRTGRRKALVDRRAANGEAKVDERFLAILSRVLAGTPEEVGWCRPTWTRELLALEMERRGLARVSVATMGRALATLGASLKAAKPVVGCPWPGWKRRRRLFELRCLEACARSDEPVLYVDEVDIHLNPKVGRDWCLPGQRRVVLTPGNNKKRYLAGALDSKTGRLTWVEGKSKASSLFIQLLWRIAGEYPGAPRIHLILDNASIHSSQKTRKALERLGGRLVLHFLPPYCPDANRIERVWLDLHANVTRNHRCRTLQKLMRRVHAYLHARNAQRRASPILRKVHLRSAA</sequence>
<dbReference type="InterPro" id="IPR009057">
    <property type="entry name" value="Homeodomain-like_sf"/>
</dbReference>
<evidence type="ECO:0000256" key="1">
    <source>
        <dbReference type="SAM" id="MobiDB-lite"/>
    </source>
</evidence>
<dbReference type="eggNOG" id="COG3415">
    <property type="taxonomic scope" value="Bacteria"/>
</dbReference>
<dbReference type="Gene3D" id="3.30.420.10">
    <property type="entry name" value="Ribonuclease H-like superfamily/Ribonuclease H"/>
    <property type="match status" value="1"/>
</dbReference>
<accession>Q1D2P9</accession>
<reference evidence="3 4" key="1">
    <citation type="journal article" date="2006" name="Proc. Natl. Acad. Sci. U.S.A.">
        <title>Evolution of sensory complexity recorded in a myxobacterial genome.</title>
        <authorList>
            <person name="Goldman B.S."/>
            <person name="Nierman W.C."/>
            <person name="Kaiser D."/>
            <person name="Slater S.C."/>
            <person name="Durkin A.S."/>
            <person name="Eisen J.A."/>
            <person name="Ronning C.M."/>
            <person name="Barbazuk W.B."/>
            <person name="Blanchard M."/>
            <person name="Field C."/>
            <person name="Halling C."/>
            <person name="Hinkle G."/>
            <person name="Iartchuk O."/>
            <person name="Kim H.S."/>
            <person name="Mackenzie C."/>
            <person name="Madupu R."/>
            <person name="Miller N."/>
            <person name="Shvartsbeyn A."/>
            <person name="Sullivan S.A."/>
            <person name="Vaudin M."/>
            <person name="Wiegand R."/>
            <person name="Kaplan H.B."/>
        </authorList>
    </citation>
    <scope>NUCLEOTIDE SEQUENCE [LARGE SCALE GENOMIC DNA]</scope>
    <source>
        <strain evidence="4">DK1622</strain>
    </source>
</reference>
<dbReference type="SUPFAM" id="SSF53098">
    <property type="entry name" value="Ribonuclease H-like"/>
    <property type="match status" value="1"/>
</dbReference>
<dbReference type="SUPFAM" id="SSF46689">
    <property type="entry name" value="Homeodomain-like"/>
    <property type="match status" value="1"/>
</dbReference>
<dbReference type="InterPro" id="IPR047655">
    <property type="entry name" value="Transpos_IS630-like"/>
</dbReference>
<dbReference type="EnsemblBacteria" id="ABF87609">
    <property type="protein sequence ID" value="ABF87609"/>
    <property type="gene ID" value="MXAN_4918"/>
</dbReference>
<dbReference type="HOGENOM" id="CLU_069627_0_0_7"/>
<feature type="region of interest" description="Disordered" evidence="1">
    <location>
        <begin position="1"/>
        <end position="21"/>
    </location>
</feature>
<proteinExistence type="predicted"/>
<evidence type="ECO:0000259" key="2">
    <source>
        <dbReference type="Pfam" id="PF13358"/>
    </source>
</evidence>
<gene>
    <name evidence="3" type="ordered locus">MXAN_4918</name>
</gene>
<organism evidence="3 4">
    <name type="scientific">Myxococcus xanthus (strain DK1622)</name>
    <dbReference type="NCBI Taxonomy" id="246197"/>
    <lineage>
        <taxon>Bacteria</taxon>
        <taxon>Pseudomonadati</taxon>
        <taxon>Myxococcota</taxon>
        <taxon>Myxococcia</taxon>
        <taxon>Myxococcales</taxon>
        <taxon>Cystobacterineae</taxon>
        <taxon>Myxococcaceae</taxon>
        <taxon>Myxococcus</taxon>
    </lineage>
</organism>
<dbReference type="AlphaFoldDB" id="Q1D2P9"/>
<dbReference type="NCBIfam" id="NF033545">
    <property type="entry name" value="transpos_IS630"/>
    <property type="match status" value="1"/>
</dbReference>
<dbReference type="InterPro" id="IPR036397">
    <property type="entry name" value="RNaseH_sf"/>
</dbReference>
<dbReference type="EMBL" id="CP000113">
    <property type="protein sequence ID" value="ABF87609.1"/>
    <property type="molecule type" value="Genomic_DNA"/>
</dbReference>
<evidence type="ECO:0000313" key="4">
    <source>
        <dbReference type="Proteomes" id="UP000002402"/>
    </source>
</evidence>
<dbReference type="GO" id="GO:0003676">
    <property type="term" value="F:nucleic acid binding"/>
    <property type="evidence" value="ECO:0007669"/>
    <property type="project" value="InterPro"/>
</dbReference>
<dbReference type="Pfam" id="PF13551">
    <property type="entry name" value="HTH_29"/>
    <property type="match status" value="1"/>
</dbReference>
<evidence type="ECO:0000313" key="3">
    <source>
        <dbReference type="EMBL" id="ABF87609.1"/>
    </source>
</evidence>
<dbReference type="KEGG" id="mxa:MXAN_4918"/>
<dbReference type="eggNOG" id="COG3335">
    <property type="taxonomic scope" value="Bacteria"/>
</dbReference>
<dbReference type="InterPro" id="IPR038717">
    <property type="entry name" value="Tc1-like_DDE_dom"/>
</dbReference>
<name>Q1D2P9_MYXXD</name>
<dbReference type="STRING" id="246197.MXAN_4918"/>